<evidence type="ECO:0000259" key="1">
    <source>
        <dbReference type="PROSITE" id="PS50086"/>
    </source>
</evidence>
<dbReference type="FunFam" id="1.10.8.270:FF:000127">
    <property type="entry name" value="Uncharacterized protein"/>
    <property type="match status" value="1"/>
</dbReference>
<comment type="caution">
    <text evidence="4">The sequence shown here is derived from an EMBL/GenBank/DDBJ whole genome shotgun (WGS) entry which is preliminary data.</text>
</comment>
<keyword evidence="6" id="KW-1185">Reference proteome</keyword>
<dbReference type="EMBL" id="JPWU03000117">
    <property type="protein sequence ID" value="KAG2525754.1"/>
    <property type="molecule type" value="Genomic_DNA"/>
</dbReference>
<dbReference type="Pfam" id="PF00566">
    <property type="entry name" value="RabGAP-TBC"/>
    <property type="match status" value="1"/>
</dbReference>
<evidence type="ECO:0000313" key="5">
    <source>
        <dbReference type="EMBL" id="RLN79501.1"/>
    </source>
</evidence>
<dbReference type="EMBL" id="MAYM02001989">
    <property type="protein sequence ID" value="RLN06274.1"/>
    <property type="molecule type" value="Genomic_DNA"/>
</dbReference>
<dbReference type="GO" id="GO:0006886">
    <property type="term" value="P:intracellular protein transport"/>
    <property type="evidence" value="ECO:0007669"/>
    <property type="project" value="TreeGrafter"/>
</dbReference>
<dbReference type="Proteomes" id="UP000285624">
    <property type="component" value="Unassembled WGS sequence"/>
</dbReference>
<gene>
    <name evidence="4" type="ORF">BBI17_005200</name>
    <name evidence="5" type="ORF">BBO99_00005208</name>
    <name evidence="2" type="ORF">JM16_004862</name>
    <name evidence="3" type="ORF">JM18_004720</name>
</gene>
<evidence type="ECO:0000313" key="4">
    <source>
        <dbReference type="EMBL" id="RLN06274.1"/>
    </source>
</evidence>
<dbReference type="STRING" id="325452.A0A3R7FXH0"/>
<dbReference type="EMBL" id="JPWV03000124">
    <property type="protein sequence ID" value="KAG2524003.1"/>
    <property type="molecule type" value="Genomic_DNA"/>
</dbReference>
<dbReference type="Proteomes" id="UP000785171">
    <property type="component" value="Unassembled WGS sequence"/>
</dbReference>
<organism evidence="4 7">
    <name type="scientific">Phytophthora kernoviae</name>
    <dbReference type="NCBI Taxonomy" id="325452"/>
    <lineage>
        <taxon>Eukaryota</taxon>
        <taxon>Sar</taxon>
        <taxon>Stramenopiles</taxon>
        <taxon>Oomycota</taxon>
        <taxon>Peronosporomycetes</taxon>
        <taxon>Peronosporales</taxon>
        <taxon>Peronosporaceae</taxon>
        <taxon>Phytophthora</taxon>
    </lineage>
</organism>
<dbReference type="Proteomes" id="UP000285883">
    <property type="component" value="Unassembled WGS sequence"/>
</dbReference>
<dbReference type="EMBL" id="MBDN02000143">
    <property type="protein sequence ID" value="RLN79501.1"/>
    <property type="molecule type" value="Genomic_DNA"/>
</dbReference>
<reference evidence="6 7" key="2">
    <citation type="submission" date="2018-07" db="EMBL/GenBank/DDBJ databases">
        <title>Genome sequencing of oomycete isolates from Chile give support for New Zealand origin for Phytophthora kernoviae and make available the first Nothophytophthora sp. genome.</title>
        <authorList>
            <person name="Studholme D.J."/>
            <person name="Sanfuentes E."/>
            <person name="Panda P."/>
            <person name="Hill R."/>
            <person name="Sambles C."/>
            <person name="Grant M."/>
            <person name="Williams N.M."/>
            <person name="Mcdougal R.L."/>
        </authorList>
    </citation>
    <scope>NUCLEOTIDE SEQUENCE [LARGE SCALE GENOMIC DNA]</scope>
    <source>
        <strain evidence="4">Chile2</strain>
        <strain evidence="5">Chile4</strain>
    </source>
</reference>
<dbReference type="InterPro" id="IPR000195">
    <property type="entry name" value="Rab-GAP-TBC_dom"/>
</dbReference>
<protein>
    <recommendedName>
        <fullName evidence="1">Rab-GAP TBC domain-containing protein</fullName>
    </recommendedName>
</protein>
<reference evidence="2" key="1">
    <citation type="journal article" date="2015" name="Genom Data">
        <title>Genome sequences of six Phytophthora species associated with forests in New Zealand.</title>
        <authorList>
            <person name="Studholme D.J."/>
            <person name="McDougal R.L."/>
            <person name="Sambles C."/>
            <person name="Hansen E."/>
            <person name="Hardy G."/>
            <person name="Grant M."/>
            <person name="Ganley R.J."/>
            <person name="Williams N.M."/>
        </authorList>
    </citation>
    <scope>NUCLEOTIDE SEQUENCE</scope>
    <source>
        <strain evidence="2">NZFS 2646</strain>
        <strain evidence="3">NZFS 3630</strain>
    </source>
</reference>
<evidence type="ECO:0000313" key="7">
    <source>
        <dbReference type="Proteomes" id="UP000285883"/>
    </source>
</evidence>
<dbReference type="SUPFAM" id="SSF47923">
    <property type="entry name" value="Ypt/Rab-GAP domain of gyp1p"/>
    <property type="match status" value="1"/>
</dbReference>
<dbReference type="Gene3D" id="1.10.8.270">
    <property type="entry name" value="putative rabgap domain of human tbc1 domain family member 14 like domains"/>
    <property type="match status" value="1"/>
</dbReference>
<dbReference type="GO" id="GO:0005096">
    <property type="term" value="F:GTPase activator activity"/>
    <property type="evidence" value="ECO:0007669"/>
    <property type="project" value="TreeGrafter"/>
</dbReference>
<evidence type="ECO:0000313" key="3">
    <source>
        <dbReference type="EMBL" id="KAG2525754.1"/>
    </source>
</evidence>
<dbReference type="Proteomes" id="UP000792063">
    <property type="component" value="Unassembled WGS sequence"/>
</dbReference>
<dbReference type="SMART" id="SM00164">
    <property type="entry name" value="TBC"/>
    <property type="match status" value="1"/>
</dbReference>
<dbReference type="PROSITE" id="PS50086">
    <property type="entry name" value="TBC_RABGAP"/>
    <property type="match status" value="1"/>
</dbReference>
<dbReference type="InterPro" id="IPR035969">
    <property type="entry name" value="Rab-GAP_TBC_sf"/>
</dbReference>
<dbReference type="AlphaFoldDB" id="A0A3R7FXH0"/>
<accession>A0A3R7FXH0</accession>
<evidence type="ECO:0000313" key="2">
    <source>
        <dbReference type="EMBL" id="KAG2524003.1"/>
    </source>
</evidence>
<reference evidence="2" key="3">
    <citation type="submission" date="2020-06" db="EMBL/GenBank/DDBJ databases">
        <authorList>
            <person name="Studholme D.J."/>
        </authorList>
    </citation>
    <scope>NUCLEOTIDE SEQUENCE</scope>
    <source>
        <strain evidence="2">NZFS 2646</strain>
        <strain evidence="3">NZFS 3630</strain>
    </source>
</reference>
<sequence>MRLAPLFASVPRANSAVTMESNLTMSPDDRLKHLQRILSPQIDRPTSAVSISTWRSVENGRATECVATLDLEKLRGLVFKGIPEINSGHLRPLAWRVLLGVVKGGPHEWPDQLRSRRADYHRWKQDFVGGTSSYRGGGNVRTEDENRRDIFLMKDIEKDVSRTRSELEFFSGGSIAQQQMLYILFVFAKLHPEVGYIQGMNEILAPIVYVCSTDPSAVQAFEVEADTFHIFASIMASLKVLYGQTPNEPLKSGADLQLSRFAQLLRQHDAALWQHLV</sequence>
<evidence type="ECO:0000313" key="6">
    <source>
        <dbReference type="Proteomes" id="UP000285624"/>
    </source>
</evidence>
<proteinExistence type="predicted"/>
<dbReference type="PANTHER" id="PTHR22957:SF27">
    <property type="entry name" value="TBC1 DOMAIN FAMILY MEMBER 13"/>
    <property type="match status" value="1"/>
</dbReference>
<dbReference type="PANTHER" id="PTHR22957">
    <property type="entry name" value="TBC1 DOMAIN FAMILY MEMBER GTPASE-ACTIVATING PROTEIN"/>
    <property type="match status" value="1"/>
</dbReference>
<feature type="domain" description="Rab-GAP TBC" evidence="1">
    <location>
        <begin position="85"/>
        <end position="277"/>
    </location>
</feature>
<name>A0A3R7FXH0_9STRA</name>